<dbReference type="SUPFAM" id="SSF46934">
    <property type="entry name" value="UBA-like"/>
    <property type="match status" value="1"/>
</dbReference>
<evidence type="ECO:0000313" key="11">
    <source>
        <dbReference type="EMBL" id="KAA0189091.1"/>
    </source>
</evidence>
<feature type="region of interest" description="Disordered" evidence="8">
    <location>
        <begin position="25"/>
        <end position="58"/>
    </location>
</feature>
<reference evidence="11" key="1">
    <citation type="submission" date="2019-05" db="EMBL/GenBank/DDBJ databases">
        <title>Annotation for the trematode Fasciolopsis buski.</title>
        <authorList>
            <person name="Choi Y.-J."/>
        </authorList>
    </citation>
    <scope>NUCLEOTIDE SEQUENCE</scope>
    <source>
        <strain evidence="11">HT</strain>
        <tissue evidence="11">Whole worm</tissue>
    </source>
</reference>
<keyword evidence="7" id="KW-0539">Nucleus</keyword>
<feature type="domain" description="TAP-C" evidence="10">
    <location>
        <begin position="638"/>
        <end position="691"/>
    </location>
</feature>
<evidence type="ECO:0000256" key="8">
    <source>
        <dbReference type="SAM" id="MobiDB-lite"/>
    </source>
</evidence>
<keyword evidence="6" id="KW-0509">mRNA transport</keyword>
<dbReference type="InterPro" id="IPR009060">
    <property type="entry name" value="UBA-like_sf"/>
</dbReference>
<dbReference type="SUPFAM" id="SSF54427">
    <property type="entry name" value="NTF2-like"/>
    <property type="match status" value="1"/>
</dbReference>
<dbReference type="InterPro" id="IPR057125">
    <property type="entry name" value="NXF1/2/3/5-like_LRR"/>
</dbReference>
<dbReference type="InterPro" id="IPR018222">
    <property type="entry name" value="Nuclear_transport_factor_2_euk"/>
</dbReference>
<dbReference type="OrthoDB" id="25872at2759"/>
<comment type="caution">
    <text evidence="11">The sequence shown here is derived from an EMBL/GenBank/DDBJ whole genome shotgun (WGS) entry which is preliminary data.</text>
</comment>
<dbReference type="AlphaFoldDB" id="A0A8E0RNU1"/>
<dbReference type="PANTHER" id="PTHR10662">
    <property type="entry name" value="NUCLEAR RNA EXPORT FACTOR"/>
    <property type="match status" value="1"/>
</dbReference>
<dbReference type="InterPro" id="IPR030217">
    <property type="entry name" value="NXF_fam"/>
</dbReference>
<dbReference type="PANTHER" id="PTHR10662:SF22">
    <property type="entry name" value="NUCLEAR RNA EXPORT FACTOR 1"/>
    <property type="match status" value="1"/>
</dbReference>
<evidence type="ECO:0000256" key="3">
    <source>
        <dbReference type="ARBA" id="ARBA00022448"/>
    </source>
</evidence>
<keyword evidence="4" id="KW-0433">Leucine-rich repeat</keyword>
<organism evidence="11 12">
    <name type="scientific">Fasciolopsis buskii</name>
    <dbReference type="NCBI Taxonomy" id="27845"/>
    <lineage>
        <taxon>Eukaryota</taxon>
        <taxon>Metazoa</taxon>
        <taxon>Spiralia</taxon>
        <taxon>Lophotrochozoa</taxon>
        <taxon>Platyhelminthes</taxon>
        <taxon>Trematoda</taxon>
        <taxon>Digenea</taxon>
        <taxon>Plagiorchiida</taxon>
        <taxon>Echinostomata</taxon>
        <taxon>Echinostomatoidea</taxon>
        <taxon>Fasciolidae</taxon>
        <taxon>Fasciolopsis</taxon>
    </lineage>
</organism>
<feature type="compositionally biased region" description="Basic and acidic residues" evidence="8">
    <location>
        <begin position="25"/>
        <end position="35"/>
    </location>
</feature>
<comment type="subcellular location">
    <subcellularLocation>
        <location evidence="1">Nucleus</location>
    </subcellularLocation>
</comment>
<evidence type="ECO:0000313" key="12">
    <source>
        <dbReference type="Proteomes" id="UP000728185"/>
    </source>
</evidence>
<evidence type="ECO:0000256" key="1">
    <source>
        <dbReference type="ARBA" id="ARBA00004123"/>
    </source>
</evidence>
<evidence type="ECO:0000256" key="7">
    <source>
        <dbReference type="ARBA" id="ARBA00023242"/>
    </source>
</evidence>
<dbReference type="CDD" id="cd14342">
    <property type="entry name" value="UBA_TAP-C"/>
    <property type="match status" value="1"/>
</dbReference>
<dbReference type="PROSITE" id="PS50177">
    <property type="entry name" value="NTF2_DOMAIN"/>
    <property type="match status" value="1"/>
</dbReference>
<proteinExistence type="inferred from homology"/>
<evidence type="ECO:0000256" key="4">
    <source>
        <dbReference type="ARBA" id="ARBA00022614"/>
    </source>
</evidence>
<feature type="domain" description="NTF2" evidence="9">
    <location>
        <begin position="396"/>
        <end position="598"/>
    </location>
</feature>
<dbReference type="InterPro" id="IPR001611">
    <property type="entry name" value="Leu-rich_rpt"/>
</dbReference>
<dbReference type="Pfam" id="PF03943">
    <property type="entry name" value="TAP_C"/>
    <property type="match status" value="1"/>
</dbReference>
<keyword evidence="3" id="KW-0813">Transport</keyword>
<evidence type="ECO:0000259" key="10">
    <source>
        <dbReference type="PROSITE" id="PS51281"/>
    </source>
</evidence>
<dbReference type="Proteomes" id="UP000728185">
    <property type="component" value="Unassembled WGS sequence"/>
</dbReference>
<dbReference type="PROSITE" id="PS51450">
    <property type="entry name" value="LRR"/>
    <property type="match status" value="1"/>
</dbReference>
<dbReference type="Pfam" id="PF24048">
    <property type="entry name" value="LRR_NXF1-5"/>
    <property type="match status" value="1"/>
</dbReference>
<protein>
    <submittedName>
        <fullName evidence="11">Nuclear RNA export factor 1</fullName>
    </submittedName>
</protein>
<accession>A0A8E0RNU1</accession>
<name>A0A8E0RNU1_9TREM</name>
<sequence length="691" mass="76168">MRNKWKTKSDFCGPNLLFSGHFRDHQDDGSGDHRNVSFGLHSRDRGRHRKSFPPGGSSEQIKRAVAMNLLPTPSNVSTSVLNTGLGPGEAWARITVIRGELYPLNSLQELINSTLGTQLRFYNVCIEGHNAVLYAKIRQKQFPEFRKSLQSLRDPNNVRDQLITELAPVPEPRVPPSPSNPTTTAQNIGSLLPESWMEALRACFRERFQPATRSLDLSSLHTEPTLLSQGLYLPLNKSAVVHAMISILKENKAQLSLLNLSNNRLQHLNAFSLLAANRDNEPGVSIERIDVSANPLQGITLLSGLRDIANLTELDISETPLFNRFQQSDRALATKLIKILPGIKRVNGKDLPVTVQFAIEQSSGGKGSPVTPKIPLPESVLGCFPSESVRMPLLGFLKEYFTRFDSQPRGENVLSYYTSASQMVMSVVPDFRLLGSGHHSGGSSNSFHSNISATARIESVDANGTTIKTYLSTSRLTQPYFSRSRNLLRCHDDCRRRELIVTGSIGIAAFLDELPSTEHPLESFSVDVAFHSDTQILFTVTGVFYELHPLTQSTSSARPGQKVVRKTLRCFSRTMILVAPGGHIVQDDLIVSNPTQRLCQRYITDVAARAQSTNDTAPSANSASVSVVTAPSSVVDPVTQLALLNEMRARTGMNETFARQCLSEYSWNLDSAFTAFQTLNAAGRIPRDAFS</sequence>
<evidence type="ECO:0000256" key="2">
    <source>
        <dbReference type="ARBA" id="ARBA00009285"/>
    </source>
</evidence>
<dbReference type="GO" id="GO:0003723">
    <property type="term" value="F:RNA binding"/>
    <property type="evidence" value="ECO:0007669"/>
    <property type="project" value="TreeGrafter"/>
</dbReference>
<dbReference type="Gene3D" id="3.80.10.10">
    <property type="entry name" value="Ribonuclease Inhibitor"/>
    <property type="match status" value="1"/>
</dbReference>
<gene>
    <name evidence="11" type="ORF">FBUS_07972</name>
</gene>
<dbReference type="InterPro" id="IPR032675">
    <property type="entry name" value="LRR_dom_sf"/>
</dbReference>
<dbReference type="Gene3D" id="3.10.450.50">
    <property type="match status" value="1"/>
</dbReference>
<comment type="similarity">
    <text evidence="2">Belongs to the NXF family.</text>
</comment>
<evidence type="ECO:0000256" key="5">
    <source>
        <dbReference type="ARBA" id="ARBA00022737"/>
    </source>
</evidence>
<dbReference type="GO" id="GO:0016973">
    <property type="term" value="P:poly(A)+ mRNA export from nucleus"/>
    <property type="evidence" value="ECO:0007669"/>
    <property type="project" value="TreeGrafter"/>
</dbReference>
<dbReference type="Pfam" id="PF22602">
    <property type="entry name" value="NXF_NTF2"/>
    <property type="match status" value="1"/>
</dbReference>
<evidence type="ECO:0000259" key="9">
    <source>
        <dbReference type="PROSITE" id="PS50177"/>
    </source>
</evidence>
<keyword evidence="5" id="KW-0677">Repeat</keyword>
<dbReference type="Gene3D" id="1.10.8.10">
    <property type="entry name" value="DNA helicase RuvA subunit, C-terminal domain"/>
    <property type="match status" value="1"/>
</dbReference>
<dbReference type="InterPro" id="IPR032710">
    <property type="entry name" value="NTF2-like_dom_sf"/>
</dbReference>
<dbReference type="PROSITE" id="PS51281">
    <property type="entry name" value="TAP_C"/>
    <property type="match status" value="1"/>
</dbReference>
<dbReference type="SUPFAM" id="SSF52058">
    <property type="entry name" value="L domain-like"/>
    <property type="match status" value="1"/>
</dbReference>
<dbReference type="GO" id="GO:0005634">
    <property type="term" value="C:nucleus"/>
    <property type="evidence" value="ECO:0007669"/>
    <property type="project" value="UniProtKB-SubCell"/>
</dbReference>
<dbReference type="InterPro" id="IPR005637">
    <property type="entry name" value="TAP_C_dom"/>
</dbReference>
<dbReference type="EMBL" id="LUCM01008000">
    <property type="protein sequence ID" value="KAA0189091.1"/>
    <property type="molecule type" value="Genomic_DNA"/>
</dbReference>
<dbReference type="InterPro" id="IPR002075">
    <property type="entry name" value="NTF2_dom"/>
</dbReference>
<keyword evidence="12" id="KW-1185">Reference proteome</keyword>
<evidence type="ECO:0000256" key="6">
    <source>
        <dbReference type="ARBA" id="ARBA00022816"/>
    </source>
</evidence>
<dbReference type="SMART" id="SM00804">
    <property type="entry name" value="TAP_C"/>
    <property type="match status" value="1"/>
</dbReference>